<keyword evidence="1" id="KW-0472">Membrane</keyword>
<dbReference type="EMBL" id="JBAMIC010000007">
    <property type="protein sequence ID" value="KAK7105488.1"/>
    <property type="molecule type" value="Genomic_DNA"/>
</dbReference>
<gene>
    <name evidence="3" type="ORF">V1264_016856</name>
</gene>
<comment type="caution">
    <text evidence="3">The sequence shown here is derived from an EMBL/GenBank/DDBJ whole genome shotgun (WGS) entry which is preliminary data.</text>
</comment>
<protein>
    <submittedName>
        <fullName evidence="3">Uncharacterized protein</fullName>
    </submittedName>
</protein>
<dbReference type="AlphaFoldDB" id="A0AAN9BG22"/>
<accession>A0AAN9BG22</accession>
<organism evidence="3 4">
    <name type="scientific">Littorina saxatilis</name>
    <dbReference type="NCBI Taxonomy" id="31220"/>
    <lineage>
        <taxon>Eukaryota</taxon>
        <taxon>Metazoa</taxon>
        <taxon>Spiralia</taxon>
        <taxon>Lophotrochozoa</taxon>
        <taxon>Mollusca</taxon>
        <taxon>Gastropoda</taxon>
        <taxon>Caenogastropoda</taxon>
        <taxon>Littorinimorpha</taxon>
        <taxon>Littorinoidea</taxon>
        <taxon>Littorinidae</taxon>
        <taxon>Littorina</taxon>
    </lineage>
</organism>
<evidence type="ECO:0000256" key="2">
    <source>
        <dbReference type="SAM" id="SignalP"/>
    </source>
</evidence>
<evidence type="ECO:0000313" key="4">
    <source>
        <dbReference type="Proteomes" id="UP001374579"/>
    </source>
</evidence>
<keyword evidence="1" id="KW-1133">Transmembrane helix</keyword>
<keyword evidence="1" id="KW-0812">Transmembrane</keyword>
<name>A0AAN9BG22_9CAEN</name>
<reference evidence="3 4" key="1">
    <citation type="submission" date="2024-02" db="EMBL/GenBank/DDBJ databases">
        <title>Chromosome-scale genome assembly of the rough periwinkle Littorina saxatilis.</title>
        <authorList>
            <person name="De Jode A."/>
            <person name="Faria R."/>
            <person name="Formenti G."/>
            <person name="Sims Y."/>
            <person name="Smith T.P."/>
            <person name="Tracey A."/>
            <person name="Wood J.M.D."/>
            <person name="Zagrodzka Z.B."/>
            <person name="Johannesson K."/>
            <person name="Butlin R.K."/>
            <person name="Leder E.H."/>
        </authorList>
    </citation>
    <scope>NUCLEOTIDE SEQUENCE [LARGE SCALE GENOMIC DNA]</scope>
    <source>
        <strain evidence="3">Snail1</strain>
        <tissue evidence="3">Muscle</tissue>
    </source>
</reference>
<evidence type="ECO:0000256" key="1">
    <source>
        <dbReference type="SAM" id="Phobius"/>
    </source>
</evidence>
<feature type="signal peptide" evidence="2">
    <location>
        <begin position="1"/>
        <end position="31"/>
    </location>
</feature>
<proteinExistence type="predicted"/>
<dbReference type="PROSITE" id="PS51257">
    <property type="entry name" value="PROKAR_LIPOPROTEIN"/>
    <property type="match status" value="1"/>
</dbReference>
<sequence length="350" mass="37931">MAKHFAGERAVSCRVTLFLCVLLALTACARPAEQCAHLNFPTSSSNKIIRAAEGSTLTLPFNLDISNCPRSSNQSVYVYVSTPRRQDFCAVRLTPEGCKSTSNNKCLCVDNTSAEKGAVLTKTVTKADGGPWVWRTGDGSVTTEIRLDVQEPVSTVAWSSEKDSRREDGVTTAVANNDLIHQPAIQETPSTTPVATRETDDTTEDIQLSHERSDGEDGVQDHNILISGKSIGKGDNHAGGLADNLGGVISIVIVVAIVDVGVIIVVMFRKRRAQKEGKYVLNVPPMHADVTGDDIMLRQRQEPQNDAVNSYVPLCPIRHSGEETPEAFVNDAYLATLPRQQSNNESEMLA</sequence>
<feature type="transmembrane region" description="Helical" evidence="1">
    <location>
        <begin position="245"/>
        <end position="268"/>
    </location>
</feature>
<feature type="chain" id="PRO_5042817813" evidence="2">
    <location>
        <begin position="32"/>
        <end position="350"/>
    </location>
</feature>
<keyword evidence="2" id="KW-0732">Signal</keyword>
<evidence type="ECO:0000313" key="3">
    <source>
        <dbReference type="EMBL" id="KAK7105488.1"/>
    </source>
</evidence>
<keyword evidence="4" id="KW-1185">Reference proteome</keyword>
<dbReference type="Proteomes" id="UP001374579">
    <property type="component" value="Unassembled WGS sequence"/>
</dbReference>